<dbReference type="GO" id="GO:0050380">
    <property type="term" value="F:undecaprenyl-diphosphatase activity"/>
    <property type="evidence" value="ECO:0007669"/>
    <property type="project" value="UniProtKB-UniRule"/>
</dbReference>
<sequence>MIDKSLLIAIIAGILQGIFEWLPISSEGNITLFLRAMGSHPEAAVRFSLFLHTGTAIAAAVYYRDELKGVVESLPEWRPDSAFQTRQAELSFLAIATVTSGIVGILAYMTLDAVVSELAGGGFVAFIGVLLIGTGILLRTADQFELGNRETPTLIDALLVGGMQGLAILPGVSRSGTTAGTLLFRGYSGANAFRLSFLLSIPAAAGAGVLVVLDTGGLPAVEPKLAVVALATSAIIGYLTIDILLRVVERVSFWTVCVGIGVLALFGGVFLLLV</sequence>
<name>A0AAV3UI79_9EURY</name>
<keyword evidence="6 12" id="KW-0812">Transmembrane</keyword>
<dbReference type="InterPro" id="IPR003824">
    <property type="entry name" value="UppP"/>
</dbReference>
<feature type="transmembrane region" description="Helical" evidence="12">
    <location>
        <begin position="7"/>
        <end position="24"/>
    </location>
</feature>
<dbReference type="AlphaFoldDB" id="A0AAV3UI79"/>
<gene>
    <name evidence="12" type="primary">uppP</name>
    <name evidence="13" type="ORF">GCM10025751_26360</name>
</gene>
<evidence type="ECO:0000256" key="6">
    <source>
        <dbReference type="ARBA" id="ARBA00022692"/>
    </source>
</evidence>
<proteinExistence type="inferred from homology"/>
<keyword evidence="14" id="KW-1185">Reference proteome</keyword>
<feature type="transmembrane region" description="Helical" evidence="12">
    <location>
        <begin position="44"/>
        <end position="63"/>
    </location>
</feature>
<dbReference type="PANTHER" id="PTHR30622:SF2">
    <property type="entry name" value="UNDECAPRENYL-DIPHOSPHATASE"/>
    <property type="match status" value="1"/>
</dbReference>
<dbReference type="GeneID" id="68616237"/>
<feature type="transmembrane region" description="Helical" evidence="12">
    <location>
        <begin position="153"/>
        <end position="172"/>
    </location>
</feature>
<dbReference type="GO" id="GO:0005886">
    <property type="term" value="C:plasma membrane"/>
    <property type="evidence" value="ECO:0007669"/>
    <property type="project" value="UniProtKB-SubCell"/>
</dbReference>
<dbReference type="Proteomes" id="UP001501729">
    <property type="component" value="Unassembled WGS sequence"/>
</dbReference>
<evidence type="ECO:0000256" key="7">
    <source>
        <dbReference type="ARBA" id="ARBA00022801"/>
    </source>
</evidence>
<comment type="caution">
    <text evidence="13">The sequence shown here is derived from an EMBL/GenBank/DDBJ whole genome shotgun (WGS) entry which is preliminary data.</text>
</comment>
<evidence type="ECO:0000256" key="1">
    <source>
        <dbReference type="ARBA" id="ARBA00004651"/>
    </source>
</evidence>
<evidence type="ECO:0000256" key="2">
    <source>
        <dbReference type="ARBA" id="ARBA00010621"/>
    </source>
</evidence>
<dbReference type="EC" id="3.6.1.27" evidence="3 12"/>
<comment type="similarity">
    <text evidence="2 12">Belongs to the UppP family.</text>
</comment>
<evidence type="ECO:0000256" key="11">
    <source>
        <dbReference type="ARBA" id="ARBA00047594"/>
    </source>
</evidence>
<dbReference type="EMBL" id="BAABKX010000008">
    <property type="protein sequence ID" value="GAA5051327.1"/>
    <property type="molecule type" value="Genomic_DNA"/>
</dbReference>
<feature type="transmembrane region" description="Helical" evidence="12">
    <location>
        <begin position="225"/>
        <end position="245"/>
    </location>
</feature>
<evidence type="ECO:0000256" key="12">
    <source>
        <dbReference type="HAMAP-Rule" id="MF_01006"/>
    </source>
</evidence>
<keyword evidence="9 12" id="KW-0472">Membrane</keyword>
<evidence type="ECO:0000256" key="9">
    <source>
        <dbReference type="ARBA" id="ARBA00023136"/>
    </source>
</evidence>
<evidence type="ECO:0000256" key="5">
    <source>
        <dbReference type="ARBA" id="ARBA00022475"/>
    </source>
</evidence>
<accession>A0AAV3UI79</accession>
<evidence type="ECO:0000256" key="8">
    <source>
        <dbReference type="ARBA" id="ARBA00022989"/>
    </source>
</evidence>
<evidence type="ECO:0000256" key="4">
    <source>
        <dbReference type="ARBA" id="ARBA00021581"/>
    </source>
</evidence>
<evidence type="ECO:0000313" key="14">
    <source>
        <dbReference type="Proteomes" id="UP001501729"/>
    </source>
</evidence>
<organism evidence="13 14">
    <name type="scientific">Haladaptatus pallidirubidus</name>
    <dbReference type="NCBI Taxonomy" id="1008152"/>
    <lineage>
        <taxon>Archaea</taxon>
        <taxon>Methanobacteriati</taxon>
        <taxon>Methanobacteriota</taxon>
        <taxon>Stenosarchaea group</taxon>
        <taxon>Halobacteria</taxon>
        <taxon>Halobacteriales</taxon>
        <taxon>Haladaptataceae</taxon>
        <taxon>Haladaptatus</taxon>
    </lineage>
</organism>
<comment type="subcellular location">
    <subcellularLocation>
        <location evidence="1 12">Cell membrane</location>
        <topology evidence="1 12">Multi-pass membrane protein</topology>
    </subcellularLocation>
</comment>
<keyword evidence="8 12" id="KW-1133">Transmembrane helix</keyword>
<feature type="transmembrane region" description="Helical" evidence="12">
    <location>
        <begin position="251"/>
        <end position="273"/>
    </location>
</feature>
<feature type="transmembrane region" description="Helical" evidence="12">
    <location>
        <begin position="123"/>
        <end position="141"/>
    </location>
</feature>
<dbReference type="Pfam" id="PF02673">
    <property type="entry name" value="BacA"/>
    <property type="match status" value="1"/>
</dbReference>
<keyword evidence="7 12" id="KW-0378">Hydrolase</keyword>
<feature type="transmembrane region" description="Helical" evidence="12">
    <location>
        <begin position="192"/>
        <end position="213"/>
    </location>
</feature>
<dbReference type="PANTHER" id="PTHR30622">
    <property type="entry name" value="UNDECAPRENYL-DIPHOSPHATASE"/>
    <property type="match status" value="1"/>
</dbReference>
<evidence type="ECO:0000256" key="3">
    <source>
        <dbReference type="ARBA" id="ARBA00012374"/>
    </source>
</evidence>
<feature type="transmembrane region" description="Helical" evidence="12">
    <location>
        <begin position="90"/>
        <end position="111"/>
    </location>
</feature>
<comment type="function">
    <text evidence="12">Catalyzes the dephosphorylation of undecaprenyl diphosphate (UPP).</text>
</comment>
<comment type="catalytic activity">
    <reaction evidence="11 12">
        <text>di-trans,octa-cis-undecaprenyl diphosphate + H2O = di-trans,octa-cis-undecaprenyl phosphate + phosphate + H(+)</text>
        <dbReference type="Rhea" id="RHEA:28094"/>
        <dbReference type="ChEBI" id="CHEBI:15377"/>
        <dbReference type="ChEBI" id="CHEBI:15378"/>
        <dbReference type="ChEBI" id="CHEBI:43474"/>
        <dbReference type="ChEBI" id="CHEBI:58405"/>
        <dbReference type="ChEBI" id="CHEBI:60392"/>
        <dbReference type="EC" id="3.6.1.27"/>
    </reaction>
</comment>
<protein>
    <recommendedName>
        <fullName evidence="4 12">Undecaprenyl-diphosphatase</fullName>
        <ecNumber evidence="3 12">3.6.1.27</ecNumber>
    </recommendedName>
    <alternativeName>
        <fullName evidence="10 12">Undecaprenyl pyrophosphate phosphatase</fullName>
    </alternativeName>
</protein>
<dbReference type="RefSeq" id="WP_227777632.1">
    <property type="nucleotide sequence ID" value="NZ_BAABKX010000008.1"/>
</dbReference>
<dbReference type="HAMAP" id="MF_01006">
    <property type="entry name" value="Undec_diphosphatase"/>
    <property type="match status" value="1"/>
</dbReference>
<keyword evidence="5 12" id="KW-1003">Cell membrane</keyword>
<evidence type="ECO:0000256" key="10">
    <source>
        <dbReference type="ARBA" id="ARBA00032707"/>
    </source>
</evidence>
<evidence type="ECO:0000313" key="13">
    <source>
        <dbReference type="EMBL" id="GAA5051327.1"/>
    </source>
</evidence>
<reference evidence="13 14" key="1">
    <citation type="journal article" date="2019" name="Int. J. Syst. Evol. Microbiol.">
        <title>The Global Catalogue of Microorganisms (GCM) 10K type strain sequencing project: providing services to taxonomists for standard genome sequencing and annotation.</title>
        <authorList>
            <consortium name="The Broad Institute Genomics Platform"/>
            <consortium name="The Broad Institute Genome Sequencing Center for Infectious Disease"/>
            <person name="Wu L."/>
            <person name="Ma J."/>
        </authorList>
    </citation>
    <scope>NUCLEOTIDE SEQUENCE [LARGE SCALE GENOMIC DNA]</scope>
    <source>
        <strain evidence="13 14">JCM 17504</strain>
    </source>
</reference>